<evidence type="ECO:0000313" key="1">
    <source>
        <dbReference type="EMBL" id="GAI49619.1"/>
    </source>
</evidence>
<reference evidence="1" key="1">
    <citation type="journal article" date="2014" name="Front. Microbiol.">
        <title>High frequency of phylogenetically diverse reductive dehalogenase-homologous genes in deep subseafloor sedimentary metagenomes.</title>
        <authorList>
            <person name="Kawai M."/>
            <person name="Futagami T."/>
            <person name="Toyoda A."/>
            <person name="Takaki Y."/>
            <person name="Nishi S."/>
            <person name="Hori S."/>
            <person name="Arai W."/>
            <person name="Tsubouchi T."/>
            <person name="Morono Y."/>
            <person name="Uchiyama I."/>
            <person name="Ito T."/>
            <person name="Fujiyama A."/>
            <person name="Inagaki F."/>
            <person name="Takami H."/>
        </authorList>
    </citation>
    <scope>NUCLEOTIDE SEQUENCE</scope>
    <source>
        <strain evidence="1">Expedition CK06-06</strain>
    </source>
</reference>
<organism evidence="1">
    <name type="scientific">marine sediment metagenome</name>
    <dbReference type="NCBI Taxonomy" id="412755"/>
    <lineage>
        <taxon>unclassified sequences</taxon>
        <taxon>metagenomes</taxon>
        <taxon>ecological metagenomes</taxon>
    </lineage>
</organism>
<protein>
    <submittedName>
        <fullName evidence="1">Uncharacterized protein</fullName>
    </submittedName>
</protein>
<proteinExistence type="predicted"/>
<name>X1R223_9ZZZZ</name>
<comment type="caution">
    <text evidence="1">The sequence shown here is derived from an EMBL/GenBank/DDBJ whole genome shotgun (WGS) entry which is preliminary data.</text>
</comment>
<dbReference type="EMBL" id="BARV01034693">
    <property type="protein sequence ID" value="GAI49619.1"/>
    <property type="molecule type" value="Genomic_DNA"/>
</dbReference>
<dbReference type="AlphaFoldDB" id="X1R223"/>
<sequence length="144" mass="16055">MNTRDLINEDDNPFELSGMQNISRKLDTFSDDERIEYRDKNASAIVEHSTAKILITSGPGGDKNCLSLGRTNRWFKDYSGSTVFAATFVQELVADLQSDIENNGELSSEQKSRIAVFTLYKLARSIVEKTFGISSLAIIFMGNC</sequence>
<gene>
    <name evidence="1" type="ORF">S06H3_54268</name>
</gene>
<accession>X1R223</accession>